<name>A0A8I1EAZ0_PSEPU</name>
<sequence length="320" mass="36411">MWTVPSRVDVPSLSDLPFIRGKYERLLQGKNTPLNNDHEFERDFFLNPISVPFEQATALEMLSAETFAALCAAMEPAYYDKPFRNKEELSAIAAQEFDALSSLGADDEQAIFEQVMSFILFKSRASDDVQWHKVAELYNNSQESQQRALAFYFDRCENRDLLDMLSTRAPACSLPDDLNEDFESRVEGGETQSFDPGLKKWIREDQFANQFEAFVCYKTGGTMLIGTGPSLKNVLGKVISHVRDDKEYDLLNVTIHRFKTQIAEGRIVPVNGSDDEAQMIKWPVDDGRHGDSFTKTLYAVEKSLGLQWSKTRRLEDELGM</sequence>
<evidence type="ECO:0000313" key="2">
    <source>
        <dbReference type="Proteomes" id="UP000637061"/>
    </source>
</evidence>
<dbReference type="AlphaFoldDB" id="A0A8I1EAZ0"/>
<proteinExistence type="predicted"/>
<accession>A0A8I1EAZ0</accession>
<dbReference type="Proteomes" id="UP000637061">
    <property type="component" value="Unassembled WGS sequence"/>
</dbReference>
<comment type="caution">
    <text evidence="1">The sequence shown here is derived from an EMBL/GenBank/DDBJ whole genome shotgun (WGS) entry which is preliminary data.</text>
</comment>
<protein>
    <submittedName>
        <fullName evidence="1">Uncharacterized protein</fullName>
    </submittedName>
</protein>
<organism evidence="1 2">
    <name type="scientific">Pseudomonas putida</name>
    <name type="common">Arthrobacter siderocapsulatus</name>
    <dbReference type="NCBI Taxonomy" id="303"/>
    <lineage>
        <taxon>Bacteria</taxon>
        <taxon>Pseudomonadati</taxon>
        <taxon>Pseudomonadota</taxon>
        <taxon>Gammaproteobacteria</taxon>
        <taxon>Pseudomonadales</taxon>
        <taxon>Pseudomonadaceae</taxon>
        <taxon>Pseudomonas</taxon>
    </lineage>
</organism>
<dbReference type="EMBL" id="JAEHTE010000002">
    <property type="protein sequence ID" value="MBI6883139.1"/>
    <property type="molecule type" value="Genomic_DNA"/>
</dbReference>
<reference evidence="1" key="1">
    <citation type="submission" date="2020-12" db="EMBL/GenBank/DDBJ databases">
        <title>Enhanced detection system for hospital associated transmission using whole genome sequencing surveillance.</title>
        <authorList>
            <person name="Harrison L.H."/>
            <person name="Van Tyne D."/>
            <person name="Marsh J.W."/>
            <person name="Griffith M.P."/>
            <person name="Snyder D.J."/>
            <person name="Cooper V.S."/>
            <person name="Mustapha M."/>
        </authorList>
    </citation>
    <scope>NUCLEOTIDE SEQUENCE</scope>
    <source>
        <strain evidence="1">PSB00042</strain>
    </source>
</reference>
<evidence type="ECO:0000313" key="1">
    <source>
        <dbReference type="EMBL" id="MBI6883139.1"/>
    </source>
</evidence>
<gene>
    <name evidence="1" type="ORF">JEU22_04375</name>
</gene>
<dbReference type="RefSeq" id="WP_198746753.1">
    <property type="nucleotide sequence ID" value="NZ_JAEHTE010000002.1"/>
</dbReference>